<keyword evidence="3" id="KW-1185">Reference proteome</keyword>
<proteinExistence type="predicted"/>
<feature type="region of interest" description="Disordered" evidence="1">
    <location>
        <begin position="172"/>
        <end position="251"/>
    </location>
</feature>
<feature type="compositionally biased region" description="Pro residues" evidence="1">
    <location>
        <begin position="234"/>
        <end position="245"/>
    </location>
</feature>
<name>A0A2G8JQ37_STIJA</name>
<evidence type="ECO:0000256" key="1">
    <source>
        <dbReference type="SAM" id="MobiDB-lite"/>
    </source>
</evidence>
<comment type="caution">
    <text evidence="2">The sequence shown here is derived from an EMBL/GenBank/DDBJ whole genome shotgun (WGS) entry which is preliminary data.</text>
</comment>
<feature type="region of interest" description="Disordered" evidence="1">
    <location>
        <begin position="1"/>
        <end position="28"/>
    </location>
</feature>
<sequence length="371" mass="39249">MTSERVMMSPSARMMTPQGRGPMNSNGPMMSPVMRMTNPMMGHDGMPGHGMPSSGGPMMTNHGRPSSAGMMSPHLGPMSNPEMIMSHQKAQSHMIPSSIGPGHPNAMDGMPGHMDMGNHLPGGMPSRFANPKAGMMDTSGMVEGSMPNVRGAMMPDGAGMDQVMEHPMSRQMMASMRQPQPTSPLSLLQTRFSPPLPPDGKGPTKTLQYFPPGTANSQGGVQGQGGNPHLNPTPNQPSPAPPPGPKQIQMPFPMEMITSGPSTSPSLTQALGPHRMQGMSMGPRMMQGDMMYHHHGEYHGGPRGPSPVAYMGPRQGMPYGAMQHVGHSRMPGIPMGPAMQSDYMEAGFGPQPVPGMTAMGGPMGPGYNMPR</sequence>
<evidence type="ECO:0008006" key="4">
    <source>
        <dbReference type="Google" id="ProtNLM"/>
    </source>
</evidence>
<evidence type="ECO:0000313" key="3">
    <source>
        <dbReference type="Proteomes" id="UP000230750"/>
    </source>
</evidence>
<dbReference type="EMBL" id="MRZV01001445">
    <property type="protein sequence ID" value="PIK37818.1"/>
    <property type="molecule type" value="Genomic_DNA"/>
</dbReference>
<feature type="compositionally biased region" description="Polar residues" evidence="1">
    <location>
        <begin position="177"/>
        <end position="192"/>
    </location>
</feature>
<dbReference type="AlphaFoldDB" id="A0A2G8JQ37"/>
<evidence type="ECO:0000313" key="2">
    <source>
        <dbReference type="EMBL" id="PIK37818.1"/>
    </source>
</evidence>
<organism evidence="2 3">
    <name type="scientific">Stichopus japonicus</name>
    <name type="common">Sea cucumber</name>
    <dbReference type="NCBI Taxonomy" id="307972"/>
    <lineage>
        <taxon>Eukaryota</taxon>
        <taxon>Metazoa</taxon>
        <taxon>Echinodermata</taxon>
        <taxon>Eleutherozoa</taxon>
        <taxon>Echinozoa</taxon>
        <taxon>Holothuroidea</taxon>
        <taxon>Aspidochirotacea</taxon>
        <taxon>Aspidochirotida</taxon>
        <taxon>Stichopodidae</taxon>
        <taxon>Apostichopus</taxon>
    </lineage>
</organism>
<protein>
    <recommendedName>
        <fullName evidence="4">B-cell CLL/lymphoma 9 protein</fullName>
    </recommendedName>
</protein>
<dbReference type="Proteomes" id="UP000230750">
    <property type="component" value="Unassembled WGS sequence"/>
</dbReference>
<reference evidence="2 3" key="1">
    <citation type="journal article" date="2017" name="PLoS Biol.">
        <title>The sea cucumber genome provides insights into morphological evolution and visceral regeneration.</title>
        <authorList>
            <person name="Zhang X."/>
            <person name="Sun L."/>
            <person name="Yuan J."/>
            <person name="Sun Y."/>
            <person name="Gao Y."/>
            <person name="Zhang L."/>
            <person name="Li S."/>
            <person name="Dai H."/>
            <person name="Hamel J.F."/>
            <person name="Liu C."/>
            <person name="Yu Y."/>
            <person name="Liu S."/>
            <person name="Lin W."/>
            <person name="Guo K."/>
            <person name="Jin S."/>
            <person name="Xu P."/>
            <person name="Storey K.B."/>
            <person name="Huan P."/>
            <person name="Zhang T."/>
            <person name="Zhou Y."/>
            <person name="Zhang J."/>
            <person name="Lin C."/>
            <person name="Li X."/>
            <person name="Xing L."/>
            <person name="Huo D."/>
            <person name="Sun M."/>
            <person name="Wang L."/>
            <person name="Mercier A."/>
            <person name="Li F."/>
            <person name="Yang H."/>
            <person name="Xiang J."/>
        </authorList>
    </citation>
    <scope>NUCLEOTIDE SEQUENCE [LARGE SCALE GENOMIC DNA]</scope>
    <source>
        <strain evidence="2">Shaxun</strain>
        <tissue evidence="2">Muscle</tissue>
    </source>
</reference>
<accession>A0A2G8JQ37</accession>
<gene>
    <name evidence="2" type="ORF">BSL78_25351</name>
</gene>